<dbReference type="EMBL" id="CP005076">
    <property type="protein sequence ID" value="AGR42288.1"/>
    <property type="molecule type" value="Genomic_DNA"/>
</dbReference>
<dbReference type="GO" id="GO:0006426">
    <property type="term" value="P:glycyl-tRNA aminoacylation"/>
    <property type="evidence" value="ECO:0007669"/>
    <property type="project" value="UniProtKB-UniRule"/>
</dbReference>
<accession>S5MEU3</accession>
<dbReference type="Pfam" id="PF00587">
    <property type="entry name" value="tRNA-synt_2b"/>
    <property type="match status" value="1"/>
</dbReference>
<feature type="binding site" evidence="8">
    <location>
        <begin position="325"/>
        <end position="329"/>
    </location>
    <ligand>
        <name>substrate</name>
    </ligand>
</feature>
<dbReference type="Gene3D" id="3.30.930.10">
    <property type="entry name" value="Bira Bifunctional Protein, Domain 2"/>
    <property type="match status" value="1"/>
</dbReference>
<dbReference type="OrthoDB" id="9760853at2"/>
<keyword evidence="3 8" id="KW-0436">Ligase</keyword>
<dbReference type="SUPFAM" id="SSF55681">
    <property type="entry name" value="Class II aaRS and biotin synthetases"/>
    <property type="match status" value="1"/>
</dbReference>
<evidence type="ECO:0000256" key="2">
    <source>
        <dbReference type="ARBA" id="ARBA00022490"/>
    </source>
</evidence>
<dbReference type="HOGENOM" id="CLU_015515_2_0_14"/>
<evidence type="ECO:0000313" key="10">
    <source>
        <dbReference type="EMBL" id="AGR42288.1"/>
    </source>
</evidence>
<evidence type="ECO:0000313" key="11">
    <source>
        <dbReference type="Proteomes" id="UP000014983"/>
    </source>
</evidence>
<evidence type="ECO:0000256" key="6">
    <source>
        <dbReference type="ARBA" id="ARBA00022917"/>
    </source>
</evidence>
<dbReference type="GO" id="GO:0015966">
    <property type="term" value="P:diadenosine tetraphosphate biosynthetic process"/>
    <property type="evidence" value="ECO:0007669"/>
    <property type="project" value="UniProtKB-ARBA"/>
</dbReference>
<evidence type="ECO:0000256" key="3">
    <source>
        <dbReference type="ARBA" id="ARBA00022598"/>
    </source>
</evidence>
<dbReference type="GO" id="GO:1990742">
    <property type="term" value="C:microvesicle"/>
    <property type="evidence" value="ECO:0007669"/>
    <property type="project" value="UniProtKB-ARBA"/>
</dbReference>
<sequence>MKVEIEKLISHLKTQGFVFQGSEIYGGLANSWDYGPLGAEVKNKLKKLWWDFFVRRNEYNVGLDSSIILNSKVWQASGHLGNFNDPLIDCKKCKSRFRADKLIEEKFTEMNVGGWTNQEIEEFIKEKSINCPKCDANDFTNIRQFTLMFKTNQGVVEDEASTVYLRPETAQGIFVQYKNSQRALRKKLPFGIGQIGKSFRNEITPGNFIFRTREFEQMELEFFFSPNDSNDWFEYWLEKVKFFLEKVVLIDQQNYSIREHDKEELAHYAKRTVDIEFDFPFGRGELWGIAHRSDFDLNQHQSHSGQDLTYLDPETNEKYLANVIEPSVGVERLLLAIFCQSYVEEQLENGERIVMKLPYKLAPYSVAIMPLQKQQKEKANELYKEILLDFDATFDETGNIGKRYRRQDAIGTPYCVTVDFDTENDNCVTVRNRDTMEQERIEIIKLKEYLLTKLI</sequence>
<comment type="subcellular location">
    <subcellularLocation>
        <location evidence="8">Cytoplasm</location>
    </subcellularLocation>
</comment>
<dbReference type="Pfam" id="PF03129">
    <property type="entry name" value="HGTP_anticodon"/>
    <property type="match status" value="1"/>
</dbReference>
<dbReference type="STRING" id="1276221.SDIMI_v3c05840"/>
<dbReference type="InterPro" id="IPR036621">
    <property type="entry name" value="Anticodon-bd_dom_sf"/>
</dbReference>
<dbReference type="RefSeq" id="WP_020836520.1">
    <property type="nucleotide sequence ID" value="NC_021833.1"/>
</dbReference>
<feature type="binding site" evidence="8">
    <location>
        <begin position="200"/>
        <end position="202"/>
    </location>
    <ligand>
        <name>ATP</name>
        <dbReference type="ChEBI" id="CHEBI:30616"/>
    </ligand>
</feature>
<keyword evidence="7 8" id="KW-0030">Aminoacyl-tRNA synthetase</keyword>
<keyword evidence="2 8" id="KW-0963">Cytoplasm</keyword>
<organism evidence="10 11">
    <name type="scientific">Spiroplasma diminutum CUAS-1</name>
    <dbReference type="NCBI Taxonomy" id="1276221"/>
    <lineage>
        <taxon>Bacteria</taxon>
        <taxon>Bacillati</taxon>
        <taxon>Mycoplasmatota</taxon>
        <taxon>Mollicutes</taxon>
        <taxon>Entomoplasmatales</taxon>
        <taxon>Spiroplasmataceae</taxon>
        <taxon>Spiroplasma</taxon>
    </lineage>
</organism>
<dbReference type="PRINTS" id="PR01043">
    <property type="entry name" value="TRNASYNTHGLY"/>
</dbReference>
<dbReference type="InterPro" id="IPR006195">
    <property type="entry name" value="aa-tRNA-synth_II"/>
</dbReference>
<dbReference type="SUPFAM" id="SSF52954">
    <property type="entry name" value="Class II aaRS ABD-related"/>
    <property type="match status" value="1"/>
</dbReference>
<dbReference type="NCBIfam" id="TIGR00389">
    <property type="entry name" value="glyS_dimeric"/>
    <property type="match status" value="1"/>
</dbReference>
<dbReference type="PATRIC" id="fig|1276221.3.peg.584"/>
<feature type="binding site" evidence="8">
    <location>
        <begin position="329"/>
        <end position="332"/>
    </location>
    <ligand>
        <name>ATP</name>
        <dbReference type="ChEBI" id="CHEBI:30616"/>
    </ligand>
</feature>
<dbReference type="GO" id="GO:0005829">
    <property type="term" value="C:cytosol"/>
    <property type="evidence" value="ECO:0007669"/>
    <property type="project" value="UniProtKB-ARBA"/>
</dbReference>
<dbReference type="GO" id="GO:0004081">
    <property type="term" value="F:bis(5'-nucleosyl)-tetraphosphatase (asymmetrical) activity"/>
    <property type="evidence" value="ECO:0007669"/>
    <property type="project" value="UniProtKB-ARBA"/>
</dbReference>
<dbReference type="InterPro" id="IPR004154">
    <property type="entry name" value="Anticodon-bd"/>
</dbReference>
<keyword evidence="4 8" id="KW-0547">Nucleotide-binding</keyword>
<gene>
    <name evidence="10" type="primary">glyS</name>
    <name evidence="8" type="synonym">glyQS</name>
    <name evidence="10" type="ORF">SDIMI_v3c05840</name>
</gene>
<evidence type="ECO:0000256" key="8">
    <source>
        <dbReference type="HAMAP-Rule" id="MF_00253"/>
    </source>
</evidence>
<dbReference type="KEGG" id="sdi:SDIMI_v3c05840"/>
<name>S5MEU3_9MOLU</name>
<dbReference type="FunFam" id="3.40.50.800:FF:000002">
    <property type="entry name" value="Glycine--tRNA ligase"/>
    <property type="match status" value="1"/>
</dbReference>
<proteinExistence type="inferred from homology"/>
<dbReference type="PANTHER" id="PTHR10745:SF8">
    <property type="entry name" value="DNA POLYMERASE SUBUNIT GAMMA-2, MITOCHONDRIAL"/>
    <property type="match status" value="1"/>
</dbReference>
<comment type="subunit">
    <text evidence="8">Homodimer.</text>
</comment>
<keyword evidence="5 8" id="KW-0067">ATP-binding</keyword>
<dbReference type="InterPro" id="IPR027031">
    <property type="entry name" value="Gly-tRNA_synthase/POLG2"/>
</dbReference>
<comment type="function">
    <text evidence="8">Catalyzes the attachment of glycine to tRNA(Gly).</text>
</comment>
<feature type="binding site" evidence="8">
    <location>
        <position position="168"/>
    </location>
    <ligand>
        <name>substrate</name>
    </ligand>
</feature>
<dbReference type="Proteomes" id="UP000014983">
    <property type="component" value="Chromosome"/>
</dbReference>
<keyword evidence="6 8" id="KW-0648">Protein biosynthesis</keyword>
<dbReference type="HAMAP" id="MF_00253_B">
    <property type="entry name" value="Gly_tRNA_synth_B"/>
    <property type="match status" value="1"/>
</dbReference>
<dbReference type="GO" id="GO:0070062">
    <property type="term" value="C:extracellular exosome"/>
    <property type="evidence" value="ECO:0007669"/>
    <property type="project" value="UniProtKB-ARBA"/>
</dbReference>
<keyword evidence="11" id="KW-1185">Reference proteome</keyword>
<dbReference type="InParanoid" id="S5MEU3"/>
<feature type="binding site" evidence="8">
    <location>
        <position position="98"/>
    </location>
    <ligand>
        <name>substrate</name>
    </ligand>
</feature>
<comment type="similarity">
    <text evidence="1 8">Belongs to the class-II aminoacyl-tRNA synthetase family.</text>
</comment>
<feature type="binding site" evidence="8">
    <location>
        <begin position="215"/>
        <end position="219"/>
    </location>
    <ligand>
        <name>substrate</name>
    </ligand>
</feature>
<feature type="binding site" evidence="8">
    <location>
        <begin position="285"/>
        <end position="286"/>
    </location>
    <ligand>
        <name>ATP</name>
        <dbReference type="ChEBI" id="CHEBI:30616"/>
    </ligand>
</feature>
<comment type="catalytic activity">
    <reaction evidence="8">
        <text>tRNA(Gly) + glycine + ATP = glycyl-tRNA(Gly) + AMP + diphosphate</text>
        <dbReference type="Rhea" id="RHEA:16013"/>
        <dbReference type="Rhea" id="RHEA-COMP:9664"/>
        <dbReference type="Rhea" id="RHEA-COMP:9683"/>
        <dbReference type="ChEBI" id="CHEBI:30616"/>
        <dbReference type="ChEBI" id="CHEBI:33019"/>
        <dbReference type="ChEBI" id="CHEBI:57305"/>
        <dbReference type="ChEBI" id="CHEBI:78442"/>
        <dbReference type="ChEBI" id="CHEBI:78522"/>
        <dbReference type="ChEBI" id="CHEBI:456215"/>
        <dbReference type="EC" id="6.1.1.14"/>
    </reaction>
</comment>
<dbReference type="InterPro" id="IPR045864">
    <property type="entry name" value="aa-tRNA-synth_II/BPL/LPL"/>
</dbReference>
<evidence type="ECO:0000256" key="4">
    <source>
        <dbReference type="ARBA" id="ARBA00022741"/>
    </source>
</evidence>
<evidence type="ECO:0000256" key="7">
    <source>
        <dbReference type="ARBA" id="ARBA00023146"/>
    </source>
</evidence>
<evidence type="ECO:0000256" key="1">
    <source>
        <dbReference type="ARBA" id="ARBA00008226"/>
    </source>
</evidence>
<dbReference type="GO" id="GO:0005524">
    <property type="term" value="F:ATP binding"/>
    <property type="evidence" value="ECO:0007669"/>
    <property type="project" value="UniProtKB-UniRule"/>
</dbReference>
<dbReference type="PANTHER" id="PTHR10745">
    <property type="entry name" value="GLYCYL-TRNA SYNTHETASE/DNA POLYMERASE SUBUNIT GAMMA-2"/>
    <property type="match status" value="1"/>
</dbReference>
<dbReference type="InterPro" id="IPR002314">
    <property type="entry name" value="aa-tRNA-synt_IIb"/>
</dbReference>
<dbReference type="PROSITE" id="PS50862">
    <property type="entry name" value="AA_TRNA_LIGASE_II"/>
    <property type="match status" value="1"/>
</dbReference>
<dbReference type="CDD" id="cd00774">
    <property type="entry name" value="GlyRS-like_core"/>
    <property type="match status" value="1"/>
</dbReference>
<dbReference type="eggNOG" id="COG0423">
    <property type="taxonomic scope" value="Bacteria"/>
</dbReference>
<dbReference type="NCBIfam" id="NF003211">
    <property type="entry name" value="PRK04173.1"/>
    <property type="match status" value="1"/>
</dbReference>
<dbReference type="EC" id="6.1.1.14" evidence="8"/>
<dbReference type="Gene3D" id="3.40.50.800">
    <property type="entry name" value="Anticodon-binding domain"/>
    <property type="match status" value="1"/>
</dbReference>
<reference evidence="10 11" key="1">
    <citation type="journal article" date="2013" name="Genome Biol. Evol.">
        <title>Comparison of metabolic capacities and inference of gene content evolution in mosquito-associated Spiroplasma diminutum and S. taiwanense.</title>
        <authorList>
            <person name="Lo W.S."/>
            <person name="Ku C."/>
            <person name="Chen L.L."/>
            <person name="Chang T.H."/>
            <person name="Kuo C.H."/>
        </authorList>
    </citation>
    <scope>NUCLEOTIDE SEQUENCE [LARGE SCALE GENOMIC DNA]</scope>
    <source>
        <strain evidence="10 11">CUAS-1</strain>
    </source>
</reference>
<evidence type="ECO:0000256" key="5">
    <source>
        <dbReference type="ARBA" id="ARBA00022840"/>
    </source>
</evidence>
<dbReference type="InterPro" id="IPR022961">
    <property type="entry name" value="Gly_tRNA_ligase_bac"/>
</dbReference>
<dbReference type="AlphaFoldDB" id="S5MEU3"/>
<dbReference type="InterPro" id="IPR033731">
    <property type="entry name" value="GlyRS-like_core"/>
</dbReference>
<feature type="domain" description="Aminoacyl-transfer RNA synthetases class-II family profile" evidence="9">
    <location>
        <begin position="148"/>
        <end position="363"/>
    </location>
</feature>
<protein>
    <recommendedName>
        <fullName evidence="8">Glycine--tRNA ligase</fullName>
        <ecNumber evidence="8">6.1.1.14</ecNumber>
    </recommendedName>
    <alternativeName>
        <fullName evidence="8">Glycyl-tRNA synthetase</fullName>
        <shortName evidence="8">GlyRS</shortName>
    </alternativeName>
</protein>
<dbReference type="GO" id="GO:0004820">
    <property type="term" value="F:glycine-tRNA ligase activity"/>
    <property type="evidence" value="ECO:0007669"/>
    <property type="project" value="UniProtKB-UniRule"/>
</dbReference>
<evidence type="ECO:0000259" key="9">
    <source>
        <dbReference type="PROSITE" id="PS50862"/>
    </source>
</evidence>
<feature type="binding site" evidence="8">
    <location>
        <begin position="210"/>
        <end position="215"/>
    </location>
    <ligand>
        <name>ATP</name>
        <dbReference type="ChEBI" id="CHEBI:30616"/>
    </ligand>
</feature>
<dbReference type="InterPro" id="IPR002315">
    <property type="entry name" value="tRNA-synt_gly"/>
</dbReference>